<dbReference type="Proteomes" id="UP000328092">
    <property type="component" value="Unassembled WGS sequence"/>
</dbReference>
<proteinExistence type="predicted"/>
<dbReference type="EMBL" id="CAADFC020000011">
    <property type="protein sequence ID" value="VIO70419.1"/>
    <property type="molecule type" value="Genomic_DNA"/>
</dbReference>
<dbReference type="AlphaFoldDB" id="A0A508T671"/>
<organism evidence="1 2">
    <name type="scientific">Bradyrhizobium ivorense</name>
    <dbReference type="NCBI Taxonomy" id="2511166"/>
    <lineage>
        <taxon>Bacteria</taxon>
        <taxon>Pseudomonadati</taxon>
        <taxon>Pseudomonadota</taxon>
        <taxon>Alphaproteobacteria</taxon>
        <taxon>Hyphomicrobiales</taxon>
        <taxon>Nitrobacteraceae</taxon>
        <taxon>Bradyrhizobium</taxon>
    </lineage>
</organism>
<sequence>MSFAADPTEACIGVADNGGERLAYFVGDGRRQFSQRCDARNMRKLGLSRSQLLFRLICTNSCVDVSAGTTVA</sequence>
<name>A0A508T671_9BRAD</name>
<protein>
    <submittedName>
        <fullName evidence="1">Uncharacterized protein</fullName>
    </submittedName>
</protein>
<evidence type="ECO:0000313" key="2">
    <source>
        <dbReference type="Proteomes" id="UP000328092"/>
    </source>
</evidence>
<gene>
    <name evidence="1" type="ORF">CI1B_30730</name>
</gene>
<comment type="caution">
    <text evidence="1">The sequence shown here is derived from an EMBL/GenBank/DDBJ whole genome shotgun (WGS) entry which is preliminary data.</text>
</comment>
<evidence type="ECO:0000313" key="1">
    <source>
        <dbReference type="EMBL" id="VIO70419.1"/>
    </source>
</evidence>
<reference evidence="1" key="1">
    <citation type="submission" date="2019-02" db="EMBL/GenBank/DDBJ databases">
        <authorList>
            <person name="Pothier F.J."/>
        </authorList>
    </citation>
    <scope>NUCLEOTIDE SEQUENCE</scope>
    <source>
        <strain evidence="1">CI-1B</strain>
    </source>
</reference>
<accession>A0A508T671</accession>
<keyword evidence="2" id="KW-1185">Reference proteome</keyword>